<dbReference type="PANTHER" id="PTHR42852">
    <property type="entry name" value="THIOL:DISULFIDE INTERCHANGE PROTEIN DSBE"/>
    <property type="match status" value="1"/>
</dbReference>
<evidence type="ECO:0000256" key="1">
    <source>
        <dbReference type="ARBA" id="ARBA00004196"/>
    </source>
</evidence>
<protein>
    <submittedName>
        <fullName evidence="6">TlpA family protein disulfide reductase</fullName>
    </submittedName>
</protein>
<organism evidence="6 7">
    <name type="scientific">Thauera mechernichensis</name>
    <dbReference type="NCBI Taxonomy" id="82788"/>
    <lineage>
        <taxon>Bacteria</taxon>
        <taxon>Pseudomonadati</taxon>
        <taxon>Pseudomonadota</taxon>
        <taxon>Betaproteobacteria</taxon>
        <taxon>Rhodocyclales</taxon>
        <taxon>Zoogloeaceae</taxon>
        <taxon>Thauera</taxon>
    </lineage>
</organism>
<dbReference type="EMBL" id="JBHTMC010000009">
    <property type="protein sequence ID" value="MFD1262986.1"/>
    <property type="molecule type" value="Genomic_DNA"/>
</dbReference>
<feature type="signal peptide" evidence="4">
    <location>
        <begin position="1"/>
        <end position="19"/>
    </location>
</feature>
<evidence type="ECO:0000259" key="5">
    <source>
        <dbReference type="PROSITE" id="PS51352"/>
    </source>
</evidence>
<keyword evidence="2" id="KW-0201">Cytochrome c-type biogenesis</keyword>
<comment type="caution">
    <text evidence="6">The sequence shown here is derived from an EMBL/GenBank/DDBJ whole genome shotgun (WGS) entry which is preliminary data.</text>
</comment>
<name>A0ABW3WAN3_9RHOO</name>
<sequence>MKRKIQAALFATVAIAAAAGGFLLNREQSQIAPAGMHTVSQDTVDALLALRLPDTNGEEQAMAQWQGKVVVANFWATWCPPCRKEIPDFAAASQALADEPVQFVGISIDSAAKVRAFNEEFRVPYPLLIAGNHVLDLAEGFGNAARGLPFTIILDTEGKVRHIKLGVLHREELERKIRALLPS</sequence>
<dbReference type="Proteomes" id="UP001597158">
    <property type="component" value="Unassembled WGS sequence"/>
</dbReference>
<feature type="chain" id="PRO_5047266011" evidence="4">
    <location>
        <begin position="20"/>
        <end position="183"/>
    </location>
</feature>
<feature type="domain" description="Thioredoxin" evidence="5">
    <location>
        <begin position="41"/>
        <end position="182"/>
    </location>
</feature>
<gene>
    <name evidence="6" type="ORF">ACFQ4M_05275</name>
</gene>
<keyword evidence="3" id="KW-0676">Redox-active center</keyword>
<dbReference type="SUPFAM" id="SSF52833">
    <property type="entry name" value="Thioredoxin-like"/>
    <property type="match status" value="1"/>
</dbReference>
<accession>A0ABW3WAN3</accession>
<evidence type="ECO:0000313" key="7">
    <source>
        <dbReference type="Proteomes" id="UP001597158"/>
    </source>
</evidence>
<keyword evidence="4" id="KW-0732">Signal</keyword>
<proteinExistence type="predicted"/>
<dbReference type="RefSeq" id="WP_277834183.1">
    <property type="nucleotide sequence ID" value="NZ_JARQZE010000011.1"/>
</dbReference>
<dbReference type="CDD" id="cd02966">
    <property type="entry name" value="TlpA_like_family"/>
    <property type="match status" value="1"/>
</dbReference>
<evidence type="ECO:0000256" key="4">
    <source>
        <dbReference type="SAM" id="SignalP"/>
    </source>
</evidence>
<dbReference type="PANTHER" id="PTHR42852:SF13">
    <property type="entry name" value="PROTEIN DIPZ"/>
    <property type="match status" value="1"/>
</dbReference>
<dbReference type="InterPro" id="IPR013766">
    <property type="entry name" value="Thioredoxin_domain"/>
</dbReference>
<dbReference type="InterPro" id="IPR036249">
    <property type="entry name" value="Thioredoxin-like_sf"/>
</dbReference>
<dbReference type="InterPro" id="IPR013740">
    <property type="entry name" value="Redoxin"/>
</dbReference>
<evidence type="ECO:0000313" key="6">
    <source>
        <dbReference type="EMBL" id="MFD1262986.1"/>
    </source>
</evidence>
<dbReference type="Gene3D" id="3.40.30.10">
    <property type="entry name" value="Glutaredoxin"/>
    <property type="match status" value="1"/>
</dbReference>
<comment type="subcellular location">
    <subcellularLocation>
        <location evidence="1">Cell envelope</location>
    </subcellularLocation>
</comment>
<reference evidence="7" key="1">
    <citation type="journal article" date="2019" name="Int. J. Syst. Evol. Microbiol.">
        <title>The Global Catalogue of Microorganisms (GCM) 10K type strain sequencing project: providing services to taxonomists for standard genome sequencing and annotation.</title>
        <authorList>
            <consortium name="The Broad Institute Genomics Platform"/>
            <consortium name="The Broad Institute Genome Sequencing Center for Infectious Disease"/>
            <person name="Wu L."/>
            <person name="Ma J."/>
        </authorList>
    </citation>
    <scope>NUCLEOTIDE SEQUENCE [LARGE SCALE GENOMIC DNA]</scope>
    <source>
        <strain evidence="7">CCUG 48884</strain>
    </source>
</reference>
<evidence type="ECO:0000256" key="3">
    <source>
        <dbReference type="ARBA" id="ARBA00023284"/>
    </source>
</evidence>
<dbReference type="InterPro" id="IPR017937">
    <property type="entry name" value="Thioredoxin_CS"/>
</dbReference>
<dbReference type="Pfam" id="PF08534">
    <property type="entry name" value="Redoxin"/>
    <property type="match status" value="1"/>
</dbReference>
<keyword evidence="7" id="KW-1185">Reference proteome</keyword>
<dbReference type="InterPro" id="IPR050553">
    <property type="entry name" value="Thioredoxin_ResA/DsbE_sf"/>
</dbReference>
<evidence type="ECO:0000256" key="2">
    <source>
        <dbReference type="ARBA" id="ARBA00022748"/>
    </source>
</evidence>
<dbReference type="PROSITE" id="PS00194">
    <property type="entry name" value="THIOREDOXIN_1"/>
    <property type="match status" value="1"/>
</dbReference>
<dbReference type="PROSITE" id="PS51352">
    <property type="entry name" value="THIOREDOXIN_2"/>
    <property type="match status" value="1"/>
</dbReference>